<organism evidence="3 4">
    <name type="scientific">Lutimaribacter pacificus</name>
    <dbReference type="NCBI Taxonomy" id="391948"/>
    <lineage>
        <taxon>Bacteria</taxon>
        <taxon>Pseudomonadati</taxon>
        <taxon>Pseudomonadota</taxon>
        <taxon>Alphaproteobacteria</taxon>
        <taxon>Rhodobacterales</taxon>
        <taxon>Roseobacteraceae</taxon>
        <taxon>Lutimaribacter</taxon>
    </lineage>
</organism>
<dbReference type="PANTHER" id="PTHR12558">
    <property type="entry name" value="CELL DIVISION CYCLE 16,23,27"/>
    <property type="match status" value="1"/>
</dbReference>
<sequence>MPFRPLSFPWLPSGLAAISLLAAPPLPAATFSLDQFPAPGRSIAAPDIPRAGEGLTAGQAIRLRQAGDALSDSKFERAETLTRALLAESPEQPDVWYLLGLTLANLDRMEDAIAALDQADRFYDDNAGPLVTKGDILASLGRGNEARDTYLAAVAKDPLNWLALENLGVSAEKAGHAADAISWYEKTVEHAPMDRLYPRLRLAELLIGQNRAGDAATVMAAYVASRPDDAVGLTALGFAQLRAEMFAEAAETYRSAVTAAPDEPNLVLRLAEAQRRDGALAGAVDTLEKGRAAFAGNAAILVELGRLKGAMNEYEQARAIFQEGLEAHPDDRRLLKGLSLVQQRLGETDAALALAERLSSRDDAAAADHVWQATLLERAGQPGAAMASYERALQAEPENWVAANNLSALLVSDDPARALTLAESAAEYAGQVPAVMDTLAWAQLATGQTDKALALYDEIAAAAPQNAVFAYRHGRTLLSAGRTAEGRAEVARALELDPGFAYAEEARALLSSE</sequence>
<dbReference type="AlphaFoldDB" id="A0A1H0AZL5"/>
<feature type="repeat" description="TPR" evidence="1">
    <location>
        <begin position="298"/>
        <end position="331"/>
    </location>
</feature>
<reference evidence="3 4" key="1">
    <citation type="submission" date="2016-11" db="EMBL/GenBank/DDBJ databases">
        <authorList>
            <person name="Varghese N."/>
            <person name="Submissions S."/>
        </authorList>
    </citation>
    <scope>NUCLEOTIDE SEQUENCE [LARGE SCALE GENOMIC DNA]</scope>
    <source>
        <strain evidence="3 4">DSM 29620</strain>
    </source>
</reference>
<dbReference type="RefSeq" id="WP_149786296.1">
    <property type="nucleotide sequence ID" value="NZ_FNIO01000001.1"/>
</dbReference>
<dbReference type="InterPro" id="IPR011990">
    <property type="entry name" value="TPR-like_helical_dom_sf"/>
</dbReference>
<dbReference type="Gene3D" id="1.25.40.10">
    <property type="entry name" value="Tetratricopeptide repeat domain"/>
    <property type="match status" value="2"/>
</dbReference>
<feature type="signal peptide" evidence="2">
    <location>
        <begin position="1"/>
        <end position="28"/>
    </location>
</feature>
<dbReference type="InterPro" id="IPR019734">
    <property type="entry name" value="TPR_rpt"/>
</dbReference>
<feature type="chain" id="PRO_5015064392" evidence="2">
    <location>
        <begin position="29"/>
        <end position="513"/>
    </location>
</feature>
<proteinExistence type="predicted"/>
<evidence type="ECO:0000313" key="4">
    <source>
        <dbReference type="Proteomes" id="UP000324252"/>
    </source>
</evidence>
<keyword evidence="1" id="KW-0802">TPR repeat</keyword>
<dbReference type="Pfam" id="PF14559">
    <property type="entry name" value="TPR_19"/>
    <property type="match status" value="2"/>
</dbReference>
<keyword evidence="2" id="KW-0732">Signal</keyword>
<dbReference type="Proteomes" id="UP000324252">
    <property type="component" value="Unassembled WGS sequence"/>
</dbReference>
<evidence type="ECO:0000256" key="2">
    <source>
        <dbReference type="SAM" id="SignalP"/>
    </source>
</evidence>
<dbReference type="PROSITE" id="PS50005">
    <property type="entry name" value="TPR"/>
    <property type="match status" value="1"/>
</dbReference>
<dbReference type="Pfam" id="PF13432">
    <property type="entry name" value="TPR_16"/>
    <property type="match status" value="3"/>
</dbReference>
<accession>A0A1H0AZL5</accession>
<keyword evidence="4" id="KW-1185">Reference proteome</keyword>
<protein>
    <submittedName>
        <fullName evidence="3">Flp pilus assembly protein TadD, contains TPR repeats</fullName>
    </submittedName>
</protein>
<evidence type="ECO:0000256" key="1">
    <source>
        <dbReference type="PROSITE-ProRule" id="PRU00339"/>
    </source>
</evidence>
<dbReference type="OrthoDB" id="7857210at2"/>
<dbReference type="SUPFAM" id="SSF48452">
    <property type="entry name" value="TPR-like"/>
    <property type="match status" value="2"/>
</dbReference>
<dbReference type="EMBL" id="FQZZ01000001">
    <property type="protein sequence ID" value="SHJ62501.1"/>
    <property type="molecule type" value="Genomic_DNA"/>
</dbReference>
<dbReference type="PANTHER" id="PTHR12558:SF13">
    <property type="entry name" value="CELL DIVISION CYCLE PROTEIN 27 HOMOLOG"/>
    <property type="match status" value="1"/>
</dbReference>
<gene>
    <name evidence="3" type="ORF">SAMN05444142_101844</name>
</gene>
<dbReference type="SMART" id="SM00028">
    <property type="entry name" value="TPR"/>
    <property type="match status" value="7"/>
</dbReference>
<name>A0A1H0AZL5_9RHOB</name>
<evidence type="ECO:0000313" key="3">
    <source>
        <dbReference type="EMBL" id="SHJ62501.1"/>
    </source>
</evidence>